<feature type="transmembrane region" description="Helical" evidence="2">
    <location>
        <begin position="90"/>
        <end position="120"/>
    </location>
</feature>
<feature type="transmembrane region" description="Helical" evidence="2">
    <location>
        <begin position="182"/>
        <end position="204"/>
    </location>
</feature>
<name>E4N1A5_KITSK</name>
<proteinExistence type="predicted"/>
<dbReference type="Pfam" id="PF04892">
    <property type="entry name" value="VanZ"/>
    <property type="match status" value="1"/>
</dbReference>
<evidence type="ECO:0000313" key="5">
    <source>
        <dbReference type="Proteomes" id="UP000007076"/>
    </source>
</evidence>
<dbReference type="EMBL" id="AP010968">
    <property type="protein sequence ID" value="BAJ31939.1"/>
    <property type="molecule type" value="Genomic_DNA"/>
</dbReference>
<evidence type="ECO:0000256" key="2">
    <source>
        <dbReference type="SAM" id="Phobius"/>
    </source>
</evidence>
<evidence type="ECO:0000313" key="4">
    <source>
        <dbReference type="EMBL" id="BAJ31939.1"/>
    </source>
</evidence>
<keyword evidence="2" id="KW-0812">Transmembrane</keyword>
<sequence length="366" mass="37144">MTMISAILNGSPGMIPAFAVLALLLGWAALRAARRYGLPPLFAALLGVSLAGELTATFYPTGGGGGTHPVCGISSDLGFVFDATQGWMNILMFVPVGLFAVLALGRPLLAAVGTVGLSALTETGQGLLPGIGRACDSGDFAANTVGGLLGVLAGCALGPALRRRTGADPGAGRRLGPDRREWKLGGALAAGIAVPVVLLQAFVFTPVGVAGALDPTAEQRAFAQRRADALLAPGTEVTRVQRFVEEGYPEVLAVMSKAGSFNVRWPSGDLVGFVAGRPPSAPGQTPGQAPGTATGTGVVPVGEAAARAAADRFAAQWLVGRGAGTEPEFSPLDGTNGRYRFGYTGGGTSWTVDVGDDGTVLWFGQK</sequence>
<reference evidence="4 5" key="1">
    <citation type="journal article" date="2010" name="DNA Res.">
        <title>Genome sequence of Kitasatospora setae NBRC 14216T: an evolutionary snapshot of the family Streptomycetaceae.</title>
        <authorList>
            <person name="Ichikawa N."/>
            <person name="Oguchi A."/>
            <person name="Ikeda H."/>
            <person name="Ishikawa J."/>
            <person name="Kitani S."/>
            <person name="Watanabe Y."/>
            <person name="Nakamura S."/>
            <person name="Katano Y."/>
            <person name="Kishi E."/>
            <person name="Sasagawa M."/>
            <person name="Ankai A."/>
            <person name="Fukui S."/>
            <person name="Hashimoto Y."/>
            <person name="Kamata S."/>
            <person name="Otoguro M."/>
            <person name="Tanikawa S."/>
            <person name="Nihira T."/>
            <person name="Horinouchi S."/>
            <person name="Ohnishi Y."/>
            <person name="Hayakawa M."/>
            <person name="Kuzuyama T."/>
            <person name="Arisawa A."/>
            <person name="Nomoto F."/>
            <person name="Miura H."/>
            <person name="Takahashi Y."/>
            <person name="Fujita N."/>
        </authorList>
    </citation>
    <scope>NUCLEOTIDE SEQUENCE [LARGE SCALE GENOMIC DNA]</scope>
    <source>
        <strain evidence="5">ATCC 33774 / DSM 43861 / JCM 3304 / KCC A-0304 / NBRC 14216 / KM-6054</strain>
    </source>
</reference>
<keyword evidence="5" id="KW-1185">Reference proteome</keyword>
<dbReference type="STRING" id="452652.KSE_61730"/>
<protein>
    <recommendedName>
        <fullName evidence="3">VanZ-like domain-containing protein</fullName>
    </recommendedName>
</protein>
<gene>
    <name evidence="4" type="ordered locus">KSE_61730</name>
</gene>
<feature type="transmembrane region" description="Helical" evidence="2">
    <location>
        <begin position="140"/>
        <end position="161"/>
    </location>
</feature>
<evidence type="ECO:0000259" key="3">
    <source>
        <dbReference type="Pfam" id="PF04892"/>
    </source>
</evidence>
<dbReference type="AlphaFoldDB" id="E4N1A5"/>
<accession>E4N1A5</accession>
<evidence type="ECO:0000256" key="1">
    <source>
        <dbReference type="SAM" id="MobiDB-lite"/>
    </source>
</evidence>
<dbReference type="InterPro" id="IPR006976">
    <property type="entry name" value="VanZ-like"/>
</dbReference>
<keyword evidence="2" id="KW-0472">Membrane</keyword>
<dbReference type="KEGG" id="ksk:KSE_61730"/>
<dbReference type="Proteomes" id="UP000007076">
    <property type="component" value="Chromosome"/>
</dbReference>
<feature type="region of interest" description="Disordered" evidence="1">
    <location>
        <begin position="276"/>
        <end position="295"/>
    </location>
</feature>
<feature type="compositionally biased region" description="Low complexity" evidence="1">
    <location>
        <begin position="282"/>
        <end position="295"/>
    </location>
</feature>
<organism evidence="4 5">
    <name type="scientific">Kitasatospora setae (strain ATCC 33774 / DSM 43861 / JCM 3304 / KCC A-0304 / NBRC 14216 / KM-6054)</name>
    <name type="common">Streptomyces setae</name>
    <dbReference type="NCBI Taxonomy" id="452652"/>
    <lineage>
        <taxon>Bacteria</taxon>
        <taxon>Bacillati</taxon>
        <taxon>Actinomycetota</taxon>
        <taxon>Actinomycetes</taxon>
        <taxon>Kitasatosporales</taxon>
        <taxon>Streptomycetaceae</taxon>
        <taxon>Kitasatospora</taxon>
    </lineage>
</organism>
<feature type="transmembrane region" description="Helical" evidence="2">
    <location>
        <begin position="41"/>
        <end position="59"/>
    </location>
</feature>
<dbReference type="eggNOG" id="COG4767">
    <property type="taxonomic scope" value="Bacteria"/>
</dbReference>
<keyword evidence="2" id="KW-1133">Transmembrane helix</keyword>
<dbReference type="PATRIC" id="fig|452652.3.peg.6187"/>
<dbReference type="HOGENOM" id="CLU_756024_0_0_11"/>
<feature type="domain" description="VanZ-like" evidence="3">
    <location>
        <begin position="84"/>
        <end position="153"/>
    </location>
</feature>